<dbReference type="InterPro" id="IPR007434">
    <property type="entry name" value="FemAB-like"/>
</dbReference>
<dbReference type="Pfam" id="PF04339">
    <property type="entry name" value="FemAB_like"/>
    <property type="match status" value="1"/>
</dbReference>
<keyword evidence="1" id="KW-0808">Transferase</keyword>
<gene>
    <name evidence="1" type="ORF">C5750_05395</name>
</gene>
<evidence type="ECO:0000313" key="2">
    <source>
        <dbReference type="Proteomes" id="UP000238563"/>
    </source>
</evidence>
<dbReference type="EMBL" id="PVBT01000001">
    <property type="protein sequence ID" value="PRD58538.1"/>
    <property type="molecule type" value="Genomic_DNA"/>
</dbReference>
<proteinExistence type="predicted"/>
<evidence type="ECO:0000313" key="1">
    <source>
        <dbReference type="EMBL" id="PRD58538.1"/>
    </source>
</evidence>
<dbReference type="Gene3D" id="3.40.630.30">
    <property type="match status" value="1"/>
</dbReference>
<dbReference type="RefSeq" id="WP_105732764.1">
    <property type="nucleotide sequence ID" value="NZ_PVBT01000001.1"/>
</dbReference>
<accession>A0A2S9JYX9</accession>
<reference evidence="1 2" key="1">
    <citation type="submission" date="2018-02" db="EMBL/GenBank/DDBJ databases">
        <title>The draft genome of Phyllobacterium myrsinacearum DSM5892.</title>
        <authorList>
            <person name="Li L."/>
            <person name="Liu L."/>
            <person name="Zhang X."/>
            <person name="Wang T."/>
        </authorList>
    </citation>
    <scope>NUCLEOTIDE SEQUENCE [LARGE SCALE GENOMIC DNA]</scope>
    <source>
        <strain evidence="1 2">DSM 5892</strain>
    </source>
</reference>
<dbReference type="Proteomes" id="UP000238563">
    <property type="component" value="Unassembled WGS sequence"/>
</dbReference>
<dbReference type="InterPro" id="IPR016181">
    <property type="entry name" value="Acyl_CoA_acyltransferase"/>
</dbReference>
<keyword evidence="2" id="KW-1185">Reference proteome</keyword>
<dbReference type="GO" id="GO:0016740">
    <property type="term" value="F:transferase activity"/>
    <property type="evidence" value="ECO:0007669"/>
    <property type="project" value="UniProtKB-KW"/>
</dbReference>
<dbReference type="AlphaFoldDB" id="A0A2S9JYX9"/>
<comment type="caution">
    <text evidence="1">The sequence shown here is derived from an EMBL/GenBank/DDBJ whole genome shotgun (WGS) entry which is preliminary data.</text>
</comment>
<protein>
    <submittedName>
        <fullName evidence="1">GNAT family N-acetyltransferase</fullName>
    </submittedName>
</protein>
<dbReference type="SUPFAM" id="SSF55729">
    <property type="entry name" value="Acyl-CoA N-acyltransferases (Nat)"/>
    <property type="match status" value="1"/>
</dbReference>
<dbReference type="OrthoDB" id="3034222at2"/>
<organism evidence="1 2">
    <name type="scientific">Phyllobacterium myrsinacearum</name>
    <dbReference type="NCBI Taxonomy" id="28101"/>
    <lineage>
        <taxon>Bacteria</taxon>
        <taxon>Pseudomonadati</taxon>
        <taxon>Pseudomonadota</taxon>
        <taxon>Alphaproteobacteria</taxon>
        <taxon>Hyphomicrobiales</taxon>
        <taxon>Phyllobacteriaceae</taxon>
        <taxon>Phyllobacterium</taxon>
    </lineage>
</organism>
<name>A0A2S9JYX9_9HYPH</name>
<sequence>MHQPMHDQFLPQTAASPAIAAVAQTRVFDSIRDIGRDAWNKCFAGEVEDYDCLLAIEEAGIAGFAFRYVTVVENGRLLAAMPAFLTDYQLDTTLEEGRLRQILRRIRQTYARFLTLKLACLGSPCTENGVTGFHPDLPEPRKAELFSLLLSGFERYAKANGCSLMGIKDVPEPTTAAFGAIFSDRAFAGIPGLPTAWLDINFDSIDTYMSRLSSGTRKDMRRKMKSFEKIRIENRSDFGTMLPQVMALYHDTRNRSEWQFEELTADYFDGVLRHMQGRSFCTFYYAGDQLLAANLLVHDGNTLIDKFFCMNSAEGRAYNLYYLSWFTNLRHCLEHGMTRYQSGQAYYENKIRLGSQLTRNTMYFKHRNPVVQWALRLASPLFAADETLKDSA</sequence>